<protein>
    <submittedName>
        <fullName evidence="1">Uncharacterized protein</fullName>
    </submittedName>
</protein>
<proteinExistence type="predicted"/>
<sequence>MYQDEPIRVAYAFRDGAHSFRAADPRTGDVQVAHGLPEIAYEEVTRTLSERVAGRLGAYAQARPQLAFKEFWTWLQMNPIAAMPNTPCHVEFAWEVRP</sequence>
<evidence type="ECO:0000313" key="1">
    <source>
        <dbReference type="EMBL" id="OYQ32308.1"/>
    </source>
</evidence>
<name>A0A255YSW3_9PROT</name>
<organism evidence="1 2">
    <name type="scientific">Niveispirillum lacus</name>
    <dbReference type="NCBI Taxonomy" id="1981099"/>
    <lineage>
        <taxon>Bacteria</taxon>
        <taxon>Pseudomonadati</taxon>
        <taxon>Pseudomonadota</taxon>
        <taxon>Alphaproteobacteria</taxon>
        <taxon>Rhodospirillales</taxon>
        <taxon>Azospirillaceae</taxon>
        <taxon>Niveispirillum</taxon>
    </lineage>
</organism>
<gene>
    <name evidence="1" type="ORF">CHU95_16000</name>
</gene>
<dbReference type="AlphaFoldDB" id="A0A255YSW3"/>
<evidence type="ECO:0000313" key="2">
    <source>
        <dbReference type="Proteomes" id="UP000216998"/>
    </source>
</evidence>
<comment type="caution">
    <text evidence="1">The sequence shown here is derived from an EMBL/GenBank/DDBJ whole genome shotgun (WGS) entry which is preliminary data.</text>
</comment>
<accession>A0A255YSW3</accession>
<reference evidence="1 2" key="1">
    <citation type="submission" date="2017-07" db="EMBL/GenBank/DDBJ databases">
        <title>Niveispirillum cyanobacteriorum sp. nov., isolated from cyanobacterial aggregates in a eutrophic lake.</title>
        <authorList>
            <person name="Cai H."/>
        </authorList>
    </citation>
    <scope>NUCLEOTIDE SEQUENCE [LARGE SCALE GENOMIC DNA]</scope>
    <source>
        <strain evidence="2">TH1-14</strain>
    </source>
</reference>
<keyword evidence="2" id="KW-1185">Reference proteome</keyword>
<dbReference type="Proteomes" id="UP000216998">
    <property type="component" value="Unassembled WGS sequence"/>
</dbReference>
<dbReference type="EMBL" id="NOXU01000031">
    <property type="protein sequence ID" value="OYQ32308.1"/>
    <property type="molecule type" value="Genomic_DNA"/>
</dbReference>